<dbReference type="GO" id="GO:0034245">
    <property type="term" value="C:mitochondrial DNA-directed RNA polymerase complex"/>
    <property type="evidence" value="ECO:0007669"/>
    <property type="project" value="TreeGrafter"/>
</dbReference>
<dbReference type="HOGENOM" id="CLU_014537_1_0_1"/>
<dbReference type="InterPro" id="IPR029063">
    <property type="entry name" value="SAM-dependent_MTases_sf"/>
</dbReference>
<keyword evidence="3" id="KW-0949">S-adenosyl-L-methionine</keyword>
<keyword evidence="2" id="KW-0808">Transferase</keyword>
<dbReference type="PANTHER" id="PTHR11727">
    <property type="entry name" value="DIMETHYLADENOSINE TRANSFERASE"/>
    <property type="match status" value="1"/>
</dbReference>
<dbReference type="Proteomes" id="UP000019478">
    <property type="component" value="Unassembled WGS sequence"/>
</dbReference>
<accession>W9Y7S8</accession>
<dbReference type="GO" id="GO:0034246">
    <property type="term" value="F:mitochondrial transcription factor activity"/>
    <property type="evidence" value="ECO:0007669"/>
    <property type="project" value="TreeGrafter"/>
</dbReference>
<dbReference type="GO" id="GO:0006391">
    <property type="term" value="P:transcription initiation at mitochondrial promoter"/>
    <property type="evidence" value="ECO:0007669"/>
    <property type="project" value="TreeGrafter"/>
</dbReference>
<evidence type="ECO:0000313" key="5">
    <source>
        <dbReference type="EMBL" id="EXJ88882.1"/>
    </source>
</evidence>
<protein>
    <recommendedName>
        <fullName evidence="7">rRNA adenine N(6)-methyltransferase</fullName>
    </recommendedName>
</protein>
<dbReference type="GO" id="GO:0032259">
    <property type="term" value="P:methylation"/>
    <property type="evidence" value="ECO:0007669"/>
    <property type="project" value="UniProtKB-KW"/>
</dbReference>
<comment type="caution">
    <text evidence="5">The sequence shown here is derived from an EMBL/GenBank/DDBJ whole genome shotgun (WGS) entry which is preliminary data.</text>
</comment>
<evidence type="ECO:0000256" key="3">
    <source>
        <dbReference type="ARBA" id="ARBA00022691"/>
    </source>
</evidence>
<dbReference type="GO" id="GO:0008168">
    <property type="term" value="F:methyltransferase activity"/>
    <property type="evidence" value="ECO:0007669"/>
    <property type="project" value="UniProtKB-KW"/>
</dbReference>
<dbReference type="RefSeq" id="XP_007730279.1">
    <property type="nucleotide sequence ID" value="XM_007732089.1"/>
</dbReference>
<dbReference type="PANTHER" id="PTHR11727:SF17">
    <property type="entry name" value="DIMETHYLADENOSINE TRANSFERASE 1, MITOCHONDRIAL"/>
    <property type="match status" value="1"/>
</dbReference>
<proteinExistence type="predicted"/>
<dbReference type="GO" id="GO:0003723">
    <property type="term" value="F:RNA binding"/>
    <property type="evidence" value="ECO:0007669"/>
    <property type="project" value="UniProtKB-KW"/>
</dbReference>
<gene>
    <name evidence="5" type="ORF">A1O3_01946</name>
</gene>
<name>W9Y7S8_9EURO</name>
<organism evidence="5 6">
    <name type="scientific">Capronia epimyces CBS 606.96</name>
    <dbReference type="NCBI Taxonomy" id="1182542"/>
    <lineage>
        <taxon>Eukaryota</taxon>
        <taxon>Fungi</taxon>
        <taxon>Dikarya</taxon>
        <taxon>Ascomycota</taxon>
        <taxon>Pezizomycotina</taxon>
        <taxon>Eurotiomycetes</taxon>
        <taxon>Chaetothyriomycetidae</taxon>
        <taxon>Chaetothyriales</taxon>
        <taxon>Herpotrichiellaceae</taxon>
        <taxon>Capronia</taxon>
    </lineage>
</organism>
<dbReference type="OrthoDB" id="16079at2759"/>
<dbReference type="GO" id="GO:0005759">
    <property type="term" value="C:mitochondrial matrix"/>
    <property type="evidence" value="ECO:0007669"/>
    <property type="project" value="TreeGrafter"/>
</dbReference>
<dbReference type="InterPro" id="IPR001737">
    <property type="entry name" value="KsgA/Erm"/>
</dbReference>
<evidence type="ECO:0000256" key="4">
    <source>
        <dbReference type="ARBA" id="ARBA00022884"/>
    </source>
</evidence>
<keyword evidence="6" id="KW-1185">Reference proteome</keyword>
<dbReference type="SUPFAM" id="SSF53335">
    <property type="entry name" value="S-adenosyl-L-methionine-dependent methyltransferases"/>
    <property type="match status" value="1"/>
</dbReference>
<dbReference type="Gene3D" id="3.40.50.150">
    <property type="entry name" value="Vaccinia Virus protein VP39"/>
    <property type="match status" value="1"/>
</dbReference>
<reference evidence="5 6" key="1">
    <citation type="submission" date="2013-03" db="EMBL/GenBank/DDBJ databases">
        <title>The Genome Sequence of Capronia epimyces CBS 606.96.</title>
        <authorList>
            <consortium name="The Broad Institute Genomics Platform"/>
            <person name="Cuomo C."/>
            <person name="de Hoog S."/>
            <person name="Gorbushina A."/>
            <person name="Walker B."/>
            <person name="Young S.K."/>
            <person name="Zeng Q."/>
            <person name="Gargeya S."/>
            <person name="Fitzgerald M."/>
            <person name="Haas B."/>
            <person name="Abouelleil A."/>
            <person name="Allen A.W."/>
            <person name="Alvarado L."/>
            <person name="Arachchi H.M."/>
            <person name="Berlin A.M."/>
            <person name="Chapman S.B."/>
            <person name="Gainer-Dewar J."/>
            <person name="Goldberg J."/>
            <person name="Griggs A."/>
            <person name="Gujja S."/>
            <person name="Hansen M."/>
            <person name="Howarth C."/>
            <person name="Imamovic A."/>
            <person name="Ireland A."/>
            <person name="Larimer J."/>
            <person name="McCowan C."/>
            <person name="Murphy C."/>
            <person name="Pearson M."/>
            <person name="Poon T.W."/>
            <person name="Priest M."/>
            <person name="Roberts A."/>
            <person name="Saif S."/>
            <person name="Shea T."/>
            <person name="Sisk P."/>
            <person name="Sykes S."/>
            <person name="Wortman J."/>
            <person name="Nusbaum C."/>
            <person name="Birren B."/>
        </authorList>
    </citation>
    <scope>NUCLEOTIDE SEQUENCE [LARGE SCALE GENOMIC DNA]</scope>
    <source>
        <strain evidence="5 6">CBS 606.96</strain>
    </source>
</reference>
<dbReference type="GeneID" id="19166079"/>
<evidence type="ECO:0000256" key="2">
    <source>
        <dbReference type="ARBA" id="ARBA00022679"/>
    </source>
</evidence>
<evidence type="ECO:0000313" key="6">
    <source>
        <dbReference type="Proteomes" id="UP000019478"/>
    </source>
</evidence>
<keyword evidence="1" id="KW-0489">Methyltransferase</keyword>
<dbReference type="EMBL" id="AMGY01000002">
    <property type="protein sequence ID" value="EXJ88882.1"/>
    <property type="molecule type" value="Genomic_DNA"/>
</dbReference>
<dbReference type="eggNOG" id="ENOG502QY7G">
    <property type="taxonomic scope" value="Eukaryota"/>
</dbReference>
<evidence type="ECO:0000256" key="1">
    <source>
        <dbReference type="ARBA" id="ARBA00022603"/>
    </source>
</evidence>
<keyword evidence="4" id="KW-0694">RNA-binding</keyword>
<sequence>MVIRYCVRRASTVANNNKHADVRISKPKGTPHTGRPRYRRTEITSEELCDDVVDRLRPTLPAPHTCDLIDINPGTGRWSRKLHAVLQPRRHVLVEPALPSYSDHLTPLLDAKNSKYRHASLLEDALRPASGLLSKHVTDQANNSTDLAQTNSSLLITANMSGVNLKTSNYWGTQSRKFFDDLYLSLWRTRSNIHRYGLVRLMVWIPDDEKDAYIPRTVSARRKQSVMLEASHHIVEVAGTSTHTKSTRLRRWPDLDLEDSAIVAAREEAAGSRTPASRRDRPPLPHLLSVEPIPKEIRKVEFTTDADWVPRFLELEQRLRRTDAAWFKKYGYVKYPPRGGLATADRRGWRELRRRARTAYNTHMKAVGLIKEERELISEWRKLLLSSADHSVEEKEEEQLKTRASSLDLRIKKLNRTNRSFAEKATDDCRAYDMVPPVMAWNRREAEPLIVQNGEFDPRDRPMALLDVTPRPEFLERIDTHDKMVCFGHVVRQLVPYFAKSVSEGLKTLVHESIDDFVATVPGIRDVTKGGWYDLSALRVRALPAEMFVEIALAYERWPFRQSTESILMLGVDPQAAYSLGEDE</sequence>
<dbReference type="AlphaFoldDB" id="W9Y7S8"/>
<evidence type="ECO:0008006" key="7">
    <source>
        <dbReference type="Google" id="ProtNLM"/>
    </source>
</evidence>